<dbReference type="OrthoDB" id="9805918at2"/>
<evidence type="ECO:0000256" key="5">
    <source>
        <dbReference type="ARBA" id="ARBA00022741"/>
    </source>
</evidence>
<dbReference type="GO" id="GO:0042254">
    <property type="term" value="P:ribosome biogenesis"/>
    <property type="evidence" value="ECO:0007669"/>
    <property type="project" value="UniProtKB-KW"/>
</dbReference>
<evidence type="ECO:0000256" key="2">
    <source>
        <dbReference type="ARBA" id="ARBA00020953"/>
    </source>
</evidence>
<dbReference type="CDD" id="cd01894">
    <property type="entry name" value="EngA1"/>
    <property type="match status" value="1"/>
</dbReference>
<evidence type="ECO:0000256" key="10">
    <source>
        <dbReference type="RuleBase" id="RU004481"/>
    </source>
</evidence>
<comment type="subunit">
    <text evidence="8">Associates with the 50S ribosomal subunit.</text>
</comment>
<evidence type="ECO:0000256" key="6">
    <source>
        <dbReference type="ARBA" id="ARBA00023134"/>
    </source>
</evidence>
<feature type="domain" description="EngA-type G" evidence="11">
    <location>
        <begin position="3"/>
        <end position="167"/>
    </location>
</feature>
<dbReference type="GO" id="GO:0043022">
    <property type="term" value="F:ribosome binding"/>
    <property type="evidence" value="ECO:0007669"/>
    <property type="project" value="TreeGrafter"/>
</dbReference>
<keyword evidence="6 8" id="KW-0342">GTP-binding</keyword>
<dbReference type="CDD" id="cd01895">
    <property type="entry name" value="EngA2"/>
    <property type="match status" value="1"/>
</dbReference>
<dbReference type="InterPro" id="IPR031166">
    <property type="entry name" value="G_ENGA"/>
</dbReference>
<evidence type="ECO:0000313" key="12">
    <source>
        <dbReference type="EMBL" id="ALC16706.1"/>
    </source>
</evidence>
<feature type="binding site" evidence="8">
    <location>
        <begin position="182"/>
        <end position="189"/>
    </location>
    <ligand>
        <name>GTP</name>
        <dbReference type="ChEBI" id="CHEBI:37565"/>
        <label>2</label>
    </ligand>
</feature>
<dbReference type="PROSITE" id="PS51712">
    <property type="entry name" value="G_ENGA"/>
    <property type="match status" value="2"/>
</dbReference>
<dbReference type="Proteomes" id="UP000057158">
    <property type="component" value="Chromosome"/>
</dbReference>
<evidence type="ECO:0000256" key="3">
    <source>
        <dbReference type="ARBA" id="ARBA00022517"/>
    </source>
</evidence>
<keyword evidence="3 8" id="KW-0690">Ribosome biogenesis</keyword>
<keyword evidence="4 10" id="KW-0677">Repeat</keyword>
<dbReference type="Gene3D" id="3.30.300.20">
    <property type="match status" value="1"/>
</dbReference>
<dbReference type="InterPro" id="IPR005225">
    <property type="entry name" value="Small_GTP-bd"/>
</dbReference>
<dbReference type="InterPro" id="IPR027417">
    <property type="entry name" value="P-loop_NTPase"/>
</dbReference>
<comment type="function">
    <text evidence="8 10">GTPase that plays an essential role in the late steps of ribosome biogenesis.</text>
</comment>
<name>A0A0M5IL32_9BACT</name>
<evidence type="ECO:0000256" key="4">
    <source>
        <dbReference type="ARBA" id="ARBA00022737"/>
    </source>
</evidence>
<dbReference type="PANTHER" id="PTHR43834:SF6">
    <property type="entry name" value="GTPASE DER"/>
    <property type="match status" value="1"/>
</dbReference>
<dbReference type="AlphaFoldDB" id="A0A0M5IL32"/>
<feature type="binding site" evidence="8">
    <location>
        <begin position="119"/>
        <end position="122"/>
    </location>
    <ligand>
        <name>GTP</name>
        <dbReference type="ChEBI" id="CHEBI:37565"/>
        <label>1</label>
    </ligand>
</feature>
<dbReference type="SUPFAM" id="SSF52540">
    <property type="entry name" value="P-loop containing nucleoside triphosphate hydrolases"/>
    <property type="match status" value="2"/>
</dbReference>
<sequence length="439" mass="49322">MMPVVAIVGRPNVGKSTLFNRILGQRKAIVEDFPGVTRDRNYAEVTRYEKPFTLIDTGGFEPVTEERMLVQMREQSQLAIEEADIILFVADGKEGLTPSDVEVAQMLRRVDKPILYVVNKVDGDAQEVGATEFYALGVETIHTISAEHGRGVPDLIDDILALLPEAAPLRDNEGEVRLAVIGRPNVGKSTLVNRLLGFERMVANPTAGTTRDSVDTPFIYNKNNYLLIDTAGIRRKGKVSQRLEKFSVIQALKAMERAHIVLVVIDAEEGVTDQDMTVAGYAYEKGRAVILVVNKWDRLEKNNRTVSEYTETLRSTFKFLSFAPIIFISALTGQRVNKIMGEVEKVSAEFNKKISTSHLNQLLADAERGHQPPVYQGKRLKLFYITQTAVRPPTFIIFVNKAEGVHFSYQRYLGNKIREAFGFSGCPIRLQFKDRERNE</sequence>
<dbReference type="STRING" id="1603606.DSOUD_1935"/>
<dbReference type="NCBIfam" id="TIGR03594">
    <property type="entry name" value="GTPase_EngA"/>
    <property type="match status" value="1"/>
</dbReference>
<dbReference type="Pfam" id="PF01926">
    <property type="entry name" value="MMR_HSR1"/>
    <property type="match status" value="2"/>
</dbReference>
<dbReference type="KEGG" id="des:DSOUD_1935"/>
<feature type="binding site" evidence="8">
    <location>
        <begin position="229"/>
        <end position="233"/>
    </location>
    <ligand>
        <name>GTP</name>
        <dbReference type="ChEBI" id="CHEBI:37565"/>
        <label>2</label>
    </ligand>
</feature>
<organism evidence="12 13">
    <name type="scientific">Desulfuromonas soudanensis</name>
    <dbReference type="NCBI Taxonomy" id="1603606"/>
    <lineage>
        <taxon>Bacteria</taxon>
        <taxon>Pseudomonadati</taxon>
        <taxon>Thermodesulfobacteriota</taxon>
        <taxon>Desulfuromonadia</taxon>
        <taxon>Desulfuromonadales</taxon>
        <taxon>Desulfuromonadaceae</taxon>
        <taxon>Desulfuromonas</taxon>
    </lineage>
</organism>
<dbReference type="Pfam" id="PF14714">
    <property type="entry name" value="KH_dom-like"/>
    <property type="match status" value="1"/>
</dbReference>
<dbReference type="FunFam" id="3.40.50.300:FF:000040">
    <property type="entry name" value="GTPase Der"/>
    <property type="match status" value="1"/>
</dbReference>
<dbReference type="GO" id="GO:0005525">
    <property type="term" value="F:GTP binding"/>
    <property type="evidence" value="ECO:0007669"/>
    <property type="project" value="UniProtKB-UniRule"/>
</dbReference>
<dbReference type="PIRSF" id="PIRSF006485">
    <property type="entry name" value="GTP-binding_EngA"/>
    <property type="match status" value="1"/>
</dbReference>
<dbReference type="InterPro" id="IPR006073">
    <property type="entry name" value="GTP-bd"/>
</dbReference>
<dbReference type="InterPro" id="IPR032859">
    <property type="entry name" value="KH_dom-like"/>
</dbReference>
<dbReference type="EMBL" id="CP010802">
    <property type="protein sequence ID" value="ALC16706.1"/>
    <property type="molecule type" value="Genomic_DNA"/>
</dbReference>
<feature type="binding site" evidence="8">
    <location>
        <begin position="9"/>
        <end position="16"/>
    </location>
    <ligand>
        <name>GTP</name>
        <dbReference type="ChEBI" id="CHEBI:37565"/>
        <label>1</label>
    </ligand>
</feature>
<comment type="similarity">
    <text evidence="1 8 9 10">Belongs to the TRAFAC class TrmE-Era-EngA-EngB-Septin-like GTPase superfamily. EngA (Der) GTPase family.</text>
</comment>
<keyword evidence="13" id="KW-1185">Reference proteome</keyword>
<dbReference type="PATRIC" id="fig|1603606.3.peg.2095"/>
<dbReference type="PANTHER" id="PTHR43834">
    <property type="entry name" value="GTPASE DER"/>
    <property type="match status" value="1"/>
</dbReference>
<dbReference type="Gene3D" id="3.40.50.300">
    <property type="entry name" value="P-loop containing nucleotide triphosphate hydrolases"/>
    <property type="match status" value="2"/>
</dbReference>
<feature type="binding site" evidence="8">
    <location>
        <begin position="294"/>
        <end position="297"/>
    </location>
    <ligand>
        <name>GTP</name>
        <dbReference type="ChEBI" id="CHEBI:37565"/>
        <label>2</label>
    </ligand>
</feature>
<dbReference type="RefSeq" id="WP_053550779.1">
    <property type="nucleotide sequence ID" value="NZ_CP010802.1"/>
</dbReference>
<feature type="binding site" evidence="8">
    <location>
        <begin position="56"/>
        <end position="60"/>
    </location>
    <ligand>
        <name>GTP</name>
        <dbReference type="ChEBI" id="CHEBI:37565"/>
        <label>1</label>
    </ligand>
</feature>
<dbReference type="InterPro" id="IPR015946">
    <property type="entry name" value="KH_dom-like_a/b"/>
</dbReference>
<evidence type="ECO:0000256" key="8">
    <source>
        <dbReference type="HAMAP-Rule" id="MF_00195"/>
    </source>
</evidence>
<dbReference type="FunFam" id="3.30.300.20:FF:000004">
    <property type="entry name" value="GTPase Der"/>
    <property type="match status" value="1"/>
</dbReference>
<dbReference type="NCBIfam" id="TIGR00231">
    <property type="entry name" value="small_GTP"/>
    <property type="match status" value="2"/>
</dbReference>
<accession>A0A0M5IL32</accession>
<dbReference type="InterPro" id="IPR016484">
    <property type="entry name" value="GTPase_Der"/>
</dbReference>
<proteinExistence type="inferred from homology"/>
<dbReference type="HAMAP" id="MF_00195">
    <property type="entry name" value="GTPase_Der"/>
    <property type="match status" value="1"/>
</dbReference>
<reference evidence="12 13" key="1">
    <citation type="submission" date="2015-07" db="EMBL/GenBank/DDBJ databases">
        <title>Isolation and Genomic Characterization of a Novel Halophilic Metal-Reducing Deltaproteobacterium from the Deep Subsurface.</title>
        <authorList>
            <person name="Badalamenti J.P."/>
            <person name="Summers Z.M."/>
            <person name="Gralnick J.A."/>
            <person name="Bond D.R."/>
        </authorList>
    </citation>
    <scope>NUCLEOTIDE SEQUENCE [LARGE SCALE GENOMIC DNA]</scope>
    <source>
        <strain evidence="12 13">WTL</strain>
    </source>
</reference>
<evidence type="ECO:0000313" key="13">
    <source>
        <dbReference type="Proteomes" id="UP000057158"/>
    </source>
</evidence>
<dbReference type="FunFam" id="3.40.50.300:FF:000057">
    <property type="entry name" value="GTPase Der"/>
    <property type="match status" value="1"/>
</dbReference>
<feature type="domain" description="EngA-type G" evidence="11">
    <location>
        <begin position="176"/>
        <end position="351"/>
    </location>
</feature>
<keyword evidence="5 8" id="KW-0547">Nucleotide-binding</keyword>
<dbReference type="PRINTS" id="PR00326">
    <property type="entry name" value="GTP1OBG"/>
</dbReference>
<evidence type="ECO:0000256" key="1">
    <source>
        <dbReference type="ARBA" id="ARBA00008279"/>
    </source>
</evidence>
<evidence type="ECO:0000259" key="11">
    <source>
        <dbReference type="PROSITE" id="PS51712"/>
    </source>
</evidence>
<evidence type="ECO:0000256" key="9">
    <source>
        <dbReference type="PROSITE-ProRule" id="PRU01049"/>
    </source>
</evidence>
<evidence type="ECO:0000256" key="7">
    <source>
        <dbReference type="ARBA" id="ARBA00032345"/>
    </source>
</evidence>
<protein>
    <recommendedName>
        <fullName evidence="2 8">GTPase Der</fullName>
    </recommendedName>
    <alternativeName>
        <fullName evidence="7 8">GTP-binding protein EngA</fullName>
    </alternativeName>
</protein>
<gene>
    <name evidence="12" type="primary">engA</name>
    <name evidence="8" type="synonym">der</name>
    <name evidence="12" type="ORF">DSOUD_1935</name>
</gene>